<dbReference type="SUPFAM" id="SSF55073">
    <property type="entry name" value="Nucleotide cyclase"/>
    <property type="match status" value="1"/>
</dbReference>
<evidence type="ECO:0000256" key="2">
    <source>
        <dbReference type="ARBA" id="ARBA00034247"/>
    </source>
</evidence>
<dbReference type="InterPro" id="IPR029787">
    <property type="entry name" value="Nucleotide_cyclase"/>
</dbReference>
<keyword evidence="3" id="KW-1133">Transmembrane helix</keyword>
<dbReference type="SMART" id="SM00267">
    <property type="entry name" value="GGDEF"/>
    <property type="match status" value="1"/>
</dbReference>
<feature type="transmembrane region" description="Helical" evidence="3">
    <location>
        <begin position="6"/>
        <end position="27"/>
    </location>
</feature>
<dbReference type="Pfam" id="PF00990">
    <property type="entry name" value="GGDEF"/>
    <property type="match status" value="1"/>
</dbReference>
<sequence>MSVALLEWSVPAAILLCGLGFLGASLLEFKTSLWGASLCSLGIGYAIMLFQPQGWSPYKQIVEDGFILLGVILAGRALHKRGDGDHPSQAPALYFDAAILLASTAMAVISIVFFESARLETFFVQACCALVVWRATLRFLPRATSVSDKVLGGTFLFIAVVLTCQCLLYIGAHDTSPEAGAWRTSVWGNLVQYTGLLGSILLTFAVMIATSYDAIDKYRRHAYTDTLTGLLNRRGLEALLASASGRRYKNAATALILIDIDNFKAINDQFGHPFGDLVLARFGALARARVGAQACVARLGGEEFVVLFRDARLQDAIAAAEGIRLALLAQSWAPHRDDVRITASLGVTLVKDGEAYATTLQRADELLYAAKRRGRNCTVASVSGAGETALPGLDDRDKAA</sequence>
<feature type="transmembrane region" description="Helical" evidence="3">
    <location>
        <begin position="34"/>
        <end position="55"/>
    </location>
</feature>
<dbReference type="EMBL" id="PYAL01000002">
    <property type="protein sequence ID" value="RXN91036.1"/>
    <property type="molecule type" value="Genomic_DNA"/>
</dbReference>
<feature type="domain" description="GGDEF" evidence="4">
    <location>
        <begin position="251"/>
        <end position="383"/>
    </location>
</feature>
<dbReference type="InterPro" id="IPR000160">
    <property type="entry name" value="GGDEF_dom"/>
</dbReference>
<dbReference type="Proteomes" id="UP000290849">
    <property type="component" value="Unassembled WGS sequence"/>
</dbReference>
<protein>
    <recommendedName>
        <fullName evidence="1">diguanylate cyclase</fullName>
        <ecNumber evidence="1">2.7.7.65</ecNumber>
    </recommendedName>
</protein>
<gene>
    <name evidence="5" type="ORF">C7R54_07510</name>
</gene>
<accession>A0A4Q1HLB4</accession>
<dbReference type="CDD" id="cd01949">
    <property type="entry name" value="GGDEF"/>
    <property type="match status" value="1"/>
</dbReference>
<dbReference type="PANTHER" id="PTHR45138">
    <property type="entry name" value="REGULATORY COMPONENTS OF SENSORY TRANSDUCTION SYSTEM"/>
    <property type="match status" value="1"/>
</dbReference>
<dbReference type="PANTHER" id="PTHR45138:SF9">
    <property type="entry name" value="DIGUANYLATE CYCLASE DGCM-RELATED"/>
    <property type="match status" value="1"/>
</dbReference>
<dbReference type="AlphaFoldDB" id="A0A4Q1HLB4"/>
<keyword evidence="3" id="KW-0812">Transmembrane</keyword>
<dbReference type="PROSITE" id="PS50887">
    <property type="entry name" value="GGDEF"/>
    <property type="match status" value="1"/>
</dbReference>
<dbReference type="Gene3D" id="3.30.70.270">
    <property type="match status" value="1"/>
</dbReference>
<name>A0A4Q1HLB4_9BURK</name>
<organism evidence="5 6">
    <name type="scientific">Achromobacter aloeverae</name>
    <dbReference type="NCBI Taxonomy" id="1750518"/>
    <lineage>
        <taxon>Bacteria</taxon>
        <taxon>Pseudomonadati</taxon>
        <taxon>Pseudomonadota</taxon>
        <taxon>Betaproteobacteria</taxon>
        <taxon>Burkholderiales</taxon>
        <taxon>Alcaligenaceae</taxon>
        <taxon>Achromobacter</taxon>
    </lineage>
</organism>
<dbReference type="OrthoDB" id="9813903at2"/>
<dbReference type="EC" id="2.7.7.65" evidence="1"/>
<evidence type="ECO:0000313" key="5">
    <source>
        <dbReference type="EMBL" id="RXN91036.1"/>
    </source>
</evidence>
<proteinExistence type="predicted"/>
<dbReference type="NCBIfam" id="TIGR00254">
    <property type="entry name" value="GGDEF"/>
    <property type="match status" value="1"/>
</dbReference>
<comment type="catalytic activity">
    <reaction evidence="2">
        <text>2 GTP = 3',3'-c-di-GMP + 2 diphosphate</text>
        <dbReference type="Rhea" id="RHEA:24898"/>
        <dbReference type="ChEBI" id="CHEBI:33019"/>
        <dbReference type="ChEBI" id="CHEBI:37565"/>
        <dbReference type="ChEBI" id="CHEBI:58805"/>
        <dbReference type="EC" id="2.7.7.65"/>
    </reaction>
</comment>
<dbReference type="FunFam" id="3.30.70.270:FF:000001">
    <property type="entry name" value="Diguanylate cyclase domain protein"/>
    <property type="match status" value="1"/>
</dbReference>
<evidence type="ECO:0000259" key="4">
    <source>
        <dbReference type="PROSITE" id="PS50887"/>
    </source>
</evidence>
<evidence type="ECO:0000313" key="6">
    <source>
        <dbReference type="Proteomes" id="UP000290849"/>
    </source>
</evidence>
<keyword evidence="6" id="KW-1185">Reference proteome</keyword>
<keyword evidence="3" id="KW-0472">Membrane</keyword>
<evidence type="ECO:0000256" key="3">
    <source>
        <dbReference type="SAM" id="Phobius"/>
    </source>
</evidence>
<feature type="transmembrane region" description="Helical" evidence="3">
    <location>
        <begin position="91"/>
        <end position="113"/>
    </location>
</feature>
<feature type="transmembrane region" description="Helical" evidence="3">
    <location>
        <begin position="190"/>
        <end position="210"/>
    </location>
</feature>
<comment type="caution">
    <text evidence="5">The sequence shown here is derived from an EMBL/GenBank/DDBJ whole genome shotgun (WGS) entry which is preliminary data.</text>
</comment>
<dbReference type="InterPro" id="IPR043128">
    <property type="entry name" value="Rev_trsase/Diguanyl_cyclase"/>
</dbReference>
<dbReference type="RefSeq" id="WP_129149594.1">
    <property type="nucleotide sequence ID" value="NZ_JBHSDO010000013.1"/>
</dbReference>
<dbReference type="GO" id="GO:0052621">
    <property type="term" value="F:diguanylate cyclase activity"/>
    <property type="evidence" value="ECO:0007669"/>
    <property type="project" value="UniProtKB-EC"/>
</dbReference>
<evidence type="ECO:0000256" key="1">
    <source>
        <dbReference type="ARBA" id="ARBA00012528"/>
    </source>
</evidence>
<reference evidence="5 6" key="1">
    <citation type="journal article" date="2017" name="Int. J. Syst. Evol. Microbiol.">
        <title>Achromobacter aloeverae sp. nov., isolated from the root of Aloe vera (L.) Burm.f.</title>
        <authorList>
            <person name="Kuncharoen N."/>
            <person name="Muramatsu Y."/>
            <person name="Shibata C."/>
            <person name="Kamakura Y."/>
            <person name="Nakagawa Y."/>
            <person name="Tanasupawat S."/>
        </authorList>
    </citation>
    <scope>NUCLEOTIDE SEQUENCE [LARGE SCALE GENOMIC DNA]</scope>
    <source>
        <strain evidence="5 6">AVA-1</strain>
    </source>
</reference>
<dbReference type="InterPro" id="IPR050469">
    <property type="entry name" value="Diguanylate_Cyclase"/>
</dbReference>
<feature type="transmembrane region" description="Helical" evidence="3">
    <location>
        <begin position="149"/>
        <end position="170"/>
    </location>
</feature>